<proteinExistence type="predicted"/>
<dbReference type="Gene3D" id="2.130.10.10">
    <property type="entry name" value="YVTN repeat-like/Quinoprotein amine dehydrogenase"/>
    <property type="match status" value="1"/>
</dbReference>
<dbReference type="Pfam" id="PF02012">
    <property type="entry name" value="BNR"/>
    <property type="match status" value="1"/>
</dbReference>
<evidence type="ECO:0008006" key="4">
    <source>
        <dbReference type="Google" id="ProtNLM"/>
    </source>
</evidence>
<dbReference type="PANTHER" id="PTHR47199">
    <property type="entry name" value="PHOTOSYSTEM II STABILITY/ASSEMBLY FACTOR HCF136, CHLOROPLASTIC"/>
    <property type="match status" value="1"/>
</dbReference>
<dbReference type="InterPro" id="IPR036278">
    <property type="entry name" value="Sialidase_sf"/>
</dbReference>
<dbReference type="AlphaFoldDB" id="A0AA42B8N5"/>
<feature type="signal peptide" evidence="1">
    <location>
        <begin position="1"/>
        <end position="20"/>
    </location>
</feature>
<dbReference type="CDD" id="cd15482">
    <property type="entry name" value="Sialidase_non-viral"/>
    <property type="match status" value="1"/>
</dbReference>
<dbReference type="Proteomes" id="UP001165393">
    <property type="component" value="Unassembled WGS sequence"/>
</dbReference>
<dbReference type="SUPFAM" id="SSF50939">
    <property type="entry name" value="Sialidases"/>
    <property type="match status" value="1"/>
</dbReference>
<accession>A0AA42B8N5</accession>
<dbReference type="PANTHER" id="PTHR47199:SF2">
    <property type="entry name" value="PHOTOSYSTEM II STABILITY_ASSEMBLY FACTOR HCF136, CHLOROPLASTIC"/>
    <property type="match status" value="1"/>
</dbReference>
<evidence type="ECO:0000313" key="2">
    <source>
        <dbReference type="EMBL" id="MCM2681159.1"/>
    </source>
</evidence>
<evidence type="ECO:0000256" key="1">
    <source>
        <dbReference type="SAM" id="SignalP"/>
    </source>
</evidence>
<sequence>MKYLNLFLCCLFGMAFSVHAEIVSDNDKVLSSLFLDITATSDGALYAVGDRGHIYHMSSGQWLSQASGTDAALTRVHESPSQQLWAVGHDGVILTKREDSWELVRENIQEQMPLFDILFLNGSEGIAIGAYGLFLRTQDGGNTWQHELHQGLLLAEDIEYLEELKEESIEEYEYELSAMLPHLNQLTHLGQGKLMLVGEAGLVALSDDRGLTWTRQETNYYGSFFDSLQIGKRLVIAGLRGHVFYSDDNGQSWQESRTNSLATINGLLSVEDDNIMALASNGVFLVSSDQGATFTTHQLEQGESALAGDVFNHQHYIVSDHGIRILNW</sequence>
<keyword evidence="3" id="KW-1185">Reference proteome</keyword>
<dbReference type="RefSeq" id="WP_251262643.1">
    <property type="nucleotide sequence ID" value="NZ_JAMQGP010000009.1"/>
</dbReference>
<feature type="chain" id="PRO_5041274996" description="Photosynthesis system II assembly factor Ycf48/Hcf136-like domain-containing protein" evidence="1">
    <location>
        <begin position="21"/>
        <end position="328"/>
    </location>
</feature>
<keyword evidence="1" id="KW-0732">Signal</keyword>
<comment type="caution">
    <text evidence="2">The sequence shown here is derived from an EMBL/GenBank/DDBJ whole genome shotgun (WGS) entry which is preliminary data.</text>
</comment>
<dbReference type="InterPro" id="IPR002860">
    <property type="entry name" value="BNR_rpt"/>
</dbReference>
<evidence type="ECO:0000313" key="3">
    <source>
        <dbReference type="Proteomes" id="UP001165393"/>
    </source>
</evidence>
<name>A0AA42B8N5_9GAMM</name>
<gene>
    <name evidence="2" type="ORF">NAF29_16025</name>
</gene>
<organism evidence="2 3">
    <name type="scientific">Echinimonas agarilytica</name>
    <dbReference type="NCBI Taxonomy" id="1215918"/>
    <lineage>
        <taxon>Bacteria</taxon>
        <taxon>Pseudomonadati</taxon>
        <taxon>Pseudomonadota</taxon>
        <taxon>Gammaproteobacteria</taxon>
        <taxon>Alteromonadales</taxon>
        <taxon>Echinimonadaceae</taxon>
        <taxon>Echinimonas</taxon>
    </lineage>
</organism>
<reference evidence="2 3" key="1">
    <citation type="journal article" date="2013" name="Antonie Van Leeuwenhoek">
        <title>Echinimonas agarilytica gen. nov., sp. nov., a new gammaproteobacterium isolated from the sea urchin Strongylocentrotus intermedius.</title>
        <authorList>
            <person name="Nedashkovskaya O.I."/>
            <person name="Stenkova A.M."/>
            <person name="Zhukova N.V."/>
            <person name="Van Trappen S."/>
            <person name="Lee J.S."/>
            <person name="Kim S.B."/>
        </authorList>
    </citation>
    <scope>NUCLEOTIDE SEQUENCE [LARGE SCALE GENOMIC DNA]</scope>
    <source>
        <strain evidence="2 3">KMM 6351</strain>
    </source>
</reference>
<dbReference type="EMBL" id="JAMQGP010000009">
    <property type="protein sequence ID" value="MCM2681159.1"/>
    <property type="molecule type" value="Genomic_DNA"/>
</dbReference>
<protein>
    <recommendedName>
        <fullName evidence="4">Photosynthesis system II assembly factor Ycf48/Hcf136-like domain-containing protein</fullName>
    </recommendedName>
</protein>
<dbReference type="InterPro" id="IPR015943">
    <property type="entry name" value="WD40/YVTN_repeat-like_dom_sf"/>
</dbReference>